<comment type="caution">
    <text evidence="1">The sequence shown here is derived from an EMBL/GenBank/DDBJ whole genome shotgun (WGS) entry which is preliminary data.</text>
</comment>
<dbReference type="InterPro" id="IPR036514">
    <property type="entry name" value="SGNH_hydro_sf"/>
</dbReference>
<dbReference type="Gene3D" id="3.40.50.1110">
    <property type="entry name" value="SGNH hydrolase"/>
    <property type="match status" value="1"/>
</dbReference>
<dbReference type="AlphaFoldDB" id="A0A5C6BV40"/>
<reference evidence="1 2" key="1">
    <citation type="journal article" date="2020" name="Antonie Van Leeuwenhoek">
        <title>Rhodopirellula heiligendammensis sp. nov., Rhodopirellula pilleata sp. nov., and Rhodopirellula solitaria sp. nov. isolated from natural or artificial marine surfaces in Northern Germany and California, USA, and emended description of the genus Rhodopirellula.</title>
        <authorList>
            <person name="Kallscheuer N."/>
            <person name="Wiegand S."/>
            <person name="Jogler M."/>
            <person name="Boedeker C."/>
            <person name="Peeters S.H."/>
            <person name="Rast P."/>
            <person name="Heuer A."/>
            <person name="Jetten M.S.M."/>
            <person name="Rohde M."/>
            <person name="Jogler C."/>
        </authorList>
    </citation>
    <scope>NUCLEOTIDE SEQUENCE [LARGE SCALE GENOMIC DNA]</scope>
    <source>
        <strain evidence="1 2">Poly21</strain>
    </source>
</reference>
<protein>
    <recommendedName>
        <fullName evidence="3">SGNH hydrolase-type esterase domain-containing protein</fullName>
    </recommendedName>
</protein>
<dbReference type="GO" id="GO:0016788">
    <property type="term" value="F:hydrolase activity, acting on ester bonds"/>
    <property type="evidence" value="ECO:0007669"/>
    <property type="project" value="UniProtKB-ARBA"/>
</dbReference>
<evidence type="ECO:0000313" key="1">
    <source>
        <dbReference type="EMBL" id="TWU15517.1"/>
    </source>
</evidence>
<gene>
    <name evidence="1" type="ORF">Poly21_27140</name>
</gene>
<sequence>MKKHGIGTNDLHELTKTFATDQFDGPGNVHYTQEGYQRIAQQVTESILNAL</sequence>
<accession>A0A5C6BV40</accession>
<proteinExistence type="predicted"/>
<dbReference type="Proteomes" id="UP000319908">
    <property type="component" value="Unassembled WGS sequence"/>
</dbReference>
<evidence type="ECO:0000313" key="2">
    <source>
        <dbReference type="Proteomes" id="UP000319908"/>
    </source>
</evidence>
<dbReference type="RefSeq" id="WP_302118792.1">
    <property type="nucleotide sequence ID" value="NZ_SJPU01000002.1"/>
</dbReference>
<evidence type="ECO:0008006" key="3">
    <source>
        <dbReference type="Google" id="ProtNLM"/>
    </source>
</evidence>
<dbReference type="SUPFAM" id="SSF52266">
    <property type="entry name" value="SGNH hydrolase"/>
    <property type="match status" value="1"/>
</dbReference>
<name>A0A5C6BV40_9BACT</name>
<dbReference type="EMBL" id="SJPU01000002">
    <property type="protein sequence ID" value="TWU15517.1"/>
    <property type="molecule type" value="Genomic_DNA"/>
</dbReference>
<organism evidence="1 2">
    <name type="scientific">Allorhodopirellula heiligendammensis</name>
    <dbReference type="NCBI Taxonomy" id="2714739"/>
    <lineage>
        <taxon>Bacteria</taxon>
        <taxon>Pseudomonadati</taxon>
        <taxon>Planctomycetota</taxon>
        <taxon>Planctomycetia</taxon>
        <taxon>Pirellulales</taxon>
        <taxon>Pirellulaceae</taxon>
        <taxon>Allorhodopirellula</taxon>
    </lineage>
</organism>
<keyword evidence="2" id="KW-1185">Reference proteome</keyword>